<dbReference type="Gene3D" id="3.40.50.1000">
    <property type="entry name" value="HAD superfamily/HAD-like"/>
    <property type="match status" value="1"/>
</dbReference>
<dbReference type="Gene3D" id="1.10.260.80">
    <property type="match status" value="1"/>
</dbReference>
<organism evidence="1 2">
    <name type="scientific">[Myrmecia] bisecta</name>
    <dbReference type="NCBI Taxonomy" id="41462"/>
    <lineage>
        <taxon>Eukaryota</taxon>
        <taxon>Viridiplantae</taxon>
        <taxon>Chlorophyta</taxon>
        <taxon>core chlorophytes</taxon>
        <taxon>Trebouxiophyceae</taxon>
        <taxon>Trebouxiales</taxon>
        <taxon>Trebouxiaceae</taxon>
        <taxon>Myrmecia</taxon>
    </lineage>
</organism>
<evidence type="ECO:0000313" key="2">
    <source>
        <dbReference type="Proteomes" id="UP001489004"/>
    </source>
</evidence>
<dbReference type="Proteomes" id="UP001489004">
    <property type="component" value="Unassembled WGS sequence"/>
</dbReference>
<gene>
    <name evidence="1" type="ORF">WJX72_002579</name>
</gene>
<name>A0AAW1PB99_9CHLO</name>
<dbReference type="PANTHER" id="PTHR43885">
    <property type="entry name" value="HALOACID DEHALOGENASE-LIKE HYDROLASE"/>
    <property type="match status" value="1"/>
</dbReference>
<dbReference type="NCBIfam" id="TIGR01549">
    <property type="entry name" value="HAD-SF-IA-v1"/>
    <property type="match status" value="1"/>
</dbReference>
<dbReference type="InterPro" id="IPR036412">
    <property type="entry name" value="HAD-like_sf"/>
</dbReference>
<reference evidence="1 2" key="1">
    <citation type="journal article" date="2024" name="Nat. Commun.">
        <title>Phylogenomics reveals the evolutionary origins of lichenization in chlorophyte algae.</title>
        <authorList>
            <person name="Puginier C."/>
            <person name="Libourel C."/>
            <person name="Otte J."/>
            <person name="Skaloud P."/>
            <person name="Haon M."/>
            <person name="Grisel S."/>
            <person name="Petersen M."/>
            <person name="Berrin J.G."/>
            <person name="Delaux P.M."/>
            <person name="Dal Grande F."/>
            <person name="Keller J."/>
        </authorList>
    </citation>
    <scope>NUCLEOTIDE SEQUENCE [LARGE SCALE GENOMIC DNA]</scope>
    <source>
        <strain evidence="1 2">SAG 2043</strain>
    </source>
</reference>
<dbReference type="SFLD" id="SFLDS00003">
    <property type="entry name" value="Haloacid_Dehalogenase"/>
    <property type="match status" value="1"/>
</dbReference>
<dbReference type="PANTHER" id="PTHR43885:SF1">
    <property type="entry name" value="SUPERFAMILY HYDROLASE, PUTATIVE (AFU_ORTHOLOGUE AFUA_4G13290)-RELATED"/>
    <property type="match status" value="1"/>
</dbReference>
<accession>A0AAW1PB99</accession>
<dbReference type="SUPFAM" id="SSF56784">
    <property type="entry name" value="HAD-like"/>
    <property type="match status" value="1"/>
</dbReference>
<dbReference type="Pfam" id="PF00702">
    <property type="entry name" value="Hydrolase"/>
    <property type="match status" value="1"/>
</dbReference>
<keyword evidence="2" id="KW-1185">Reference proteome</keyword>
<evidence type="ECO:0000313" key="1">
    <source>
        <dbReference type="EMBL" id="KAK9806781.1"/>
    </source>
</evidence>
<dbReference type="EMBL" id="JALJOR010000013">
    <property type="protein sequence ID" value="KAK9806781.1"/>
    <property type="molecule type" value="Genomic_DNA"/>
</dbReference>
<dbReference type="InterPro" id="IPR006439">
    <property type="entry name" value="HAD-SF_hydro_IA"/>
</dbReference>
<dbReference type="SFLD" id="SFLDG01129">
    <property type="entry name" value="C1.5:_HAD__Beta-PGM__Phosphata"/>
    <property type="match status" value="1"/>
</dbReference>
<protein>
    <submittedName>
        <fullName evidence="1">Uncharacterized protein</fullName>
    </submittedName>
</protein>
<dbReference type="InterPro" id="IPR023214">
    <property type="entry name" value="HAD_sf"/>
</dbReference>
<proteinExistence type="predicted"/>
<dbReference type="AlphaFoldDB" id="A0AAW1PB99"/>
<comment type="caution">
    <text evidence="1">The sequence shown here is derived from an EMBL/GenBank/DDBJ whole genome shotgun (WGS) entry which is preliminary data.</text>
</comment>
<sequence length="231" mass="25353">MALAVRRVAAAADAPPIADRIPIKGVVFDMDGTLTIPCIDFKKLRQVVNIMTGDVLDTIATWPPEQQVVAYAAIAEVEHEALGEMRLMPDLHDLCKLLDDAGIPRGLITRNTQHSVNHFHTKHLAPLAPFSPALSRDFGVWKPSPQPLLHICNSWGVRPEETMMVGDSAFDDIVSGRRANAAACILLDTEGQYLHSTEELQGESQPDFIAMSLAEVGLLFSQHYQLVSPQQ</sequence>